<keyword evidence="5" id="KW-0720">Serine protease</keyword>
<keyword evidence="9" id="KW-0732">Signal</keyword>
<keyword evidence="12" id="KW-1185">Reference proteome</keyword>
<gene>
    <name evidence="11" type="primary">pcp3</name>
    <name evidence="11" type="ORF">FEAC_16400</name>
</gene>
<organism evidence="11 12">
    <name type="scientific">Ferrimicrobium acidiphilum DSM 19497</name>
    <dbReference type="NCBI Taxonomy" id="1121877"/>
    <lineage>
        <taxon>Bacteria</taxon>
        <taxon>Bacillati</taxon>
        <taxon>Actinomycetota</taxon>
        <taxon>Acidimicrobiia</taxon>
        <taxon>Acidimicrobiales</taxon>
        <taxon>Acidimicrobiaceae</taxon>
        <taxon>Ferrimicrobium</taxon>
    </lineage>
</organism>
<dbReference type="GO" id="GO:0006508">
    <property type="term" value="P:proteolysis"/>
    <property type="evidence" value="ECO:0007669"/>
    <property type="project" value="UniProtKB-KW"/>
</dbReference>
<name>A0A0D8FWC4_9ACTN</name>
<sequence length="703" mass="73161">MKKRFTRHAVTLGAAGVLGIATMAMASPVTSLTASQALAPKVSVPGGLAPGIAAESTPTGATASTTQMRVSFILKGQNIASLQSKVDAGWTGPYLTPMEFAQQYGQTQQYVKQLISYLNSYGIQAQAMTDMLDVTSQGTAAEYQNALSVLFDNYEVPASSATVSSGPAASTQQVFAATHNPQLPSNLATNIEAVLGLTNYAPYQSLSIPGKAQVTPGSTAASGGTIPTGTAPSSQLPQAFEKQYHLTTVLNAGSQGQGQTMGIVTLASVNPKVPAYFWENVAHIAVLPNRLTLVNVDGGAGAVSLNNGSDETTIDVEQSGSIAPQAKIVVYQAPNTDYGFVDAFYQAASQNVAGSLSASWGESETAIQYTVAAGQESPGYAAAFNQAYLESAAQGQSVFVSSGDQGAYSPTGDIGTYNLGVDSPEDSPYVTSVGGTTLPGTQVYPITDKRGSVTGYEEVNIPKQLTWGWDYLWPMYQALGASSESAAAGGLIVGSGGGYSALFNGPSYQAGVGASGYSDYQFINPTSYQDISPTNLYLPTSFTLNPAPGLSTGTNAGFRATPDVAFNADPQTGYVAYDPQFVQPFGSALVDFGGTSFIGPQLNGVTAVYESSLGHRIGFWNPNIYRFAASSNSPFHPLDSNTVYSGPVYYSGRNHGKSLQITGEFTNTNDYYTGTSGAIYNPGSGLGYANLSKLLIDFAGVQQ</sequence>
<keyword evidence="7" id="KW-0865">Zymogen</keyword>
<keyword evidence="3" id="KW-0479">Metal-binding</keyword>
<dbReference type="InterPro" id="IPR015366">
    <property type="entry name" value="S53_propep"/>
</dbReference>
<proteinExistence type="predicted"/>
<dbReference type="EC" id="3.4.21.100" evidence="11"/>
<dbReference type="STRING" id="1121877.FEAC_16400"/>
<dbReference type="Pfam" id="PF09286">
    <property type="entry name" value="Pro-kuma_activ"/>
    <property type="match status" value="1"/>
</dbReference>
<dbReference type="PANTHER" id="PTHR14218:SF15">
    <property type="entry name" value="TRIPEPTIDYL-PEPTIDASE 1"/>
    <property type="match status" value="1"/>
</dbReference>
<evidence type="ECO:0000313" key="11">
    <source>
        <dbReference type="EMBL" id="KJE76562.1"/>
    </source>
</evidence>
<dbReference type="GeneID" id="78372810"/>
<dbReference type="GO" id="GO:0046872">
    <property type="term" value="F:metal ion binding"/>
    <property type="evidence" value="ECO:0007669"/>
    <property type="project" value="UniProtKB-KW"/>
</dbReference>
<dbReference type="SMART" id="SM00944">
    <property type="entry name" value="Pro-kuma_activ"/>
    <property type="match status" value="1"/>
</dbReference>
<protein>
    <submittedName>
        <fullName evidence="11">Pseudomonalisin</fullName>
        <ecNumber evidence="11">3.4.21.100</ecNumber>
    </submittedName>
</protein>
<comment type="caution">
    <text evidence="11">The sequence shown here is derived from an EMBL/GenBank/DDBJ whole genome shotgun (WGS) entry which is preliminary data.</text>
</comment>
<evidence type="ECO:0000256" key="8">
    <source>
        <dbReference type="SAM" id="MobiDB-lite"/>
    </source>
</evidence>
<comment type="cofactor">
    <cofactor evidence="1">
        <name>Ca(2+)</name>
        <dbReference type="ChEBI" id="CHEBI:29108"/>
    </cofactor>
</comment>
<keyword evidence="6" id="KW-0106">Calcium</keyword>
<feature type="domain" description="Peptidase S53" evidence="10">
    <location>
        <begin position="234"/>
        <end position="701"/>
    </location>
</feature>
<feature type="compositionally biased region" description="Polar residues" evidence="8">
    <location>
        <begin position="215"/>
        <end position="234"/>
    </location>
</feature>
<evidence type="ECO:0000256" key="2">
    <source>
        <dbReference type="ARBA" id="ARBA00022670"/>
    </source>
</evidence>
<evidence type="ECO:0000256" key="1">
    <source>
        <dbReference type="ARBA" id="ARBA00001913"/>
    </source>
</evidence>
<evidence type="ECO:0000256" key="6">
    <source>
        <dbReference type="ARBA" id="ARBA00022837"/>
    </source>
</evidence>
<evidence type="ECO:0000256" key="4">
    <source>
        <dbReference type="ARBA" id="ARBA00022801"/>
    </source>
</evidence>
<dbReference type="InterPro" id="IPR030400">
    <property type="entry name" value="Sedolisin_dom"/>
</dbReference>
<evidence type="ECO:0000259" key="10">
    <source>
        <dbReference type="PROSITE" id="PS51695"/>
    </source>
</evidence>
<dbReference type="GO" id="GO:0008240">
    <property type="term" value="F:tripeptidyl-peptidase activity"/>
    <property type="evidence" value="ECO:0007669"/>
    <property type="project" value="TreeGrafter"/>
</dbReference>
<dbReference type="GO" id="GO:0004252">
    <property type="term" value="F:serine-type endopeptidase activity"/>
    <property type="evidence" value="ECO:0007669"/>
    <property type="project" value="InterPro"/>
</dbReference>
<evidence type="ECO:0000256" key="3">
    <source>
        <dbReference type="ARBA" id="ARBA00022723"/>
    </source>
</evidence>
<dbReference type="PANTHER" id="PTHR14218">
    <property type="entry name" value="PROTEASE S8 TRIPEPTIDYL PEPTIDASE I CLN2"/>
    <property type="match status" value="1"/>
</dbReference>
<dbReference type="Proteomes" id="UP000032336">
    <property type="component" value="Unassembled WGS sequence"/>
</dbReference>
<dbReference type="PROSITE" id="PS51695">
    <property type="entry name" value="SEDOLISIN"/>
    <property type="match status" value="1"/>
</dbReference>
<dbReference type="InterPro" id="IPR036852">
    <property type="entry name" value="Peptidase_S8/S53_dom_sf"/>
</dbReference>
<evidence type="ECO:0000256" key="5">
    <source>
        <dbReference type="ARBA" id="ARBA00022825"/>
    </source>
</evidence>
<keyword evidence="4 11" id="KW-0378">Hydrolase</keyword>
<reference evidence="11 12" key="1">
    <citation type="submission" date="2015-01" db="EMBL/GenBank/DDBJ databases">
        <title>Draft genome of the acidophilic iron oxidizer Ferrimicrobium acidiphilum strain T23.</title>
        <authorList>
            <person name="Poehlein A."/>
            <person name="Eisen S."/>
            <person name="Schloemann M."/>
            <person name="Johnson B.D."/>
            <person name="Daniel R."/>
            <person name="Muehling M."/>
        </authorList>
    </citation>
    <scope>NUCLEOTIDE SEQUENCE [LARGE SCALE GENOMIC DNA]</scope>
    <source>
        <strain evidence="11 12">T23</strain>
    </source>
</reference>
<dbReference type="Gene3D" id="3.40.50.200">
    <property type="entry name" value="Peptidase S8/S53 domain"/>
    <property type="match status" value="1"/>
</dbReference>
<dbReference type="SUPFAM" id="SSF52743">
    <property type="entry name" value="Subtilisin-like"/>
    <property type="match status" value="1"/>
</dbReference>
<dbReference type="CDD" id="cd04056">
    <property type="entry name" value="Peptidases_S53"/>
    <property type="match status" value="1"/>
</dbReference>
<feature type="region of interest" description="Disordered" evidence="8">
    <location>
        <begin position="214"/>
        <end position="234"/>
    </location>
</feature>
<dbReference type="RefSeq" id="WP_052574656.1">
    <property type="nucleotide sequence ID" value="NZ_JQKF01000011.1"/>
</dbReference>
<keyword evidence="2" id="KW-0645">Protease</keyword>
<feature type="signal peptide" evidence="9">
    <location>
        <begin position="1"/>
        <end position="26"/>
    </location>
</feature>
<dbReference type="InterPro" id="IPR050819">
    <property type="entry name" value="Tripeptidyl-peptidase_I"/>
</dbReference>
<evidence type="ECO:0000256" key="9">
    <source>
        <dbReference type="SAM" id="SignalP"/>
    </source>
</evidence>
<accession>A0A0D8FWC4</accession>
<dbReference type="SUPFAM" id="SSF54897">
    <property type="entry name" value="Protease propeptides/inhibitors"/>
    <property type="match status" value="1"/>
</dbReference>
<dbReference type="eggNOG" id="COG4934">
    <property type="taxonomic scope" value="Bacteria"/>
</dbReference>
<feature type="chain" id="PRO_5002329806" evidence="9">
    <location>
        <begin position="27"/>
        <end position="703"/>
    </location>
</feature>
<evidence type="ECO:0000256" key="7">
    <source>
        <dbReference type="ARBA" id="ARBA00023145"/>
    </source>
</evidence>
<dbReference type="AlphaFoldDB" id="A0A0D8FWC4"/>
<dbReference type="CDD" id="cd11377">
    <property type="entry name" value="Pro-peptidase_S53"/>
    <property type="match status" value="1"/>
</dbReference>
<evidence type="ECO:0000313" key="12">
    <source>
        <dbReference type="Proteomes" id="UP000032336"/>
    </source>
</evidence>
<dbReference type="EMBL" id="JXUW01000014">
    <property type="protein sequence ID" value="KJE76562.1"/>
    <property type="molecule type" value="Genomic_DNA"/>
</dbReference>